<evidence type="ECO:0000256" key="1">
    <source>
        <dbReference type="ARBA" id="ARBA00009437"/>
    </source>
</evidence>
<evidence type="ECO:0000256" key="2">
    <source>
        <dbReference type="ARBA" id="ARBA00023015"/>
    </source>
</evidence>
<proteinExistence type="inferred from homology"/>
<dbReference type="RefSeq" id="WP_408155709.1">
    <property type="nucleotide sequence ID" value="NZ_JAQQCJ010000026.1"/>
</dbReference>
<organism evidence="6 7">
    <name type="scientific">Paraburkholderia strydomiana</name>
    <dbReference type="NCBI Taxonomy" id="1245417"/>
    <lineage>
        <taxon>Bacteria</taxon>
        <taxon>Pseudomonadati</taxon>
        <taxon>Pseudomonadota</taxon>
        <taxon>Betaproteobacteria</taxon>
        <taxon>Burkholderiales</taxon>
        <taxon>Burkholderiaceae</taxon>
        <taxon>Paraburkholderia</taxon>
    </lineage>
</organism>
<comment type="caution">
    <text evidence="6">The sequence shown here is derived from an EMBL/GenBank/DDBJ whole genome shotgun (WGS) entry which is preliminary data.</text>
</comment>
<dbReference type="InterPro" id="IPR036390">
    <property type="entry name" value="WH_DNA-bd_sf"/>
</dbReference>
<evidence type="ECO:0000256" key="4">
    <source>
        <dbReference type="ARBA" id="ARBA00023163"/>
    </source>
</evidence>
<comment type="similarity">
    <text evidence="1">Belongs to the LysR transcriptional regulatory family.</text>
</comment>
<sequence>MKVLDLDAVRAFVLVADLHSFTRAADALDTTQSAVSLKLKRLEAHLGKQLLERTPRVVRLSADGHAFLAAARELLNAHERALGSLSVERRRLVLGLSEHVAGPDLPLLLGRLNAHDPGLVVELHMGQSAALLAQFDERRLDAAIVRYGADEPPRDDAQVLFSEPLGWLATPAWLPRRAGEPLALALLSPPCNVRDVALRTLKEAGIVWQEVFIGGGVAAVGAAVAAGLAVSPLARRVAPRGLVDVGARLGLPALPESRVTLHSRVRDPRSVETLRLVANGLATA</sequence>
<dbReference type="SUPFAM" id="SSF53850">
    <property type="entry name" value="Periplasmic binding protein-like II"/>
    <property type="match status" value="1"/>
</dbReference>
<evidence type="ECO:0000256" key="3">
    <source>
        <dbReference type="ARBA" id="ARBA00023125"/>
    </source>
</evidence>
<dbReference type="PANTHER" id="PTHR30579">
    <property type="entry name" value="TRANSCRIPTIONAL REGULATOR"/>
    <property type="match status" value="1"/>
</dbReference>
<dbReference type="InterPro" id="IPR036388">
    <property type="entry name" value="WH-like_DNA-bd_sf"/>
</dbReference>
<dbReference type="SUPFAM" id="SSF46785">
    <property type="entry name" value="Winged helix' DNA-binding domain"/>
    <property type="match status" value="1"/>
</dbReference>
<dbReference type="EMBL" id="JAQQCL010000022">
    <property type="protein sequence ID" value="MFM0719653.1"/>
    <property type="molecule type" value="Genomic_DNA"/>
</dbReference>
<gene>
    <name evidence="6" type="ORF">PQQ73_25360</name>
</gene>
<dbReference type="InterPro" id="IPR000847">
    <property type="entry name" value="LysR_HTH_N"/>
</dbReference>
<evidence type="ECO:0000313" key="7">
    <source>
        <dbReference type="Proteomes" id="UP001629392"/>
    </source>
</evidence>
<accession>A0ABW9EKQ5</accession>
<feature type="domain" description="HTH lysR-type" evidence="5">
    <location>
        <begin position="4"/>
        <end position="61"/>
    </location>
</feature>
<dbReference type="PANTHER" id="PTHR30579:SF7">
    <property type="entry name" value="HTH-TYPE TRANSCRIPTIONAL REGULATOR LRHA-RELATED"/>
    <property type="match status" value="1"/>
</dbReference>
<dbReference type="Pfam" id="PF03466">
    <property type="entry name" value="LysR_substrate"/>
    <property type="match status" value="1"/>
</dbReference>
<keyword evidence="2" id="KW-0805">Transcription regulation</keyword>
<dbReference type="Pfam" id="PF00126">
    <property type="entry name" value="HTH_1"/>
    <property type="match status" value="1"/>
</dbReference>
<name>A0ABW9EKQ5_9BURK</name>
<dbReference type="Gene3D" id="3.40.190.10">
    <property type="entry name" value="Periplasmic binding protein-like II"/>
    <property type="match status" value="2"/>
</dbReference>
<keyword evidence="7" id="KW-1185">Reference proteome</keyword>
<reference evidence="6 7" key="1">
    <citation type="journal article" date="2024" name="Chem. Sci.">
        <title>Discovery of megapolipeptins by genome mining of a Burkholderiales bacteria collection.</title>
        <authorList>
            <person name="Paulo B.S."/>
            <person name="Recchia M.J.J."/>
            <person name="Lee S."/>
            <person name="Fergusson C.H."/>
            <person name="Romanowski S.B."/>
            <person name="Hernandez A."/>
            <person name="Krull N."/>
            <person name="Liu D.Y."/>
            <person name="Cavanagh H."/>
            <person name="Bos A."/>
            <person name="Gray C.A."/>
            <person name="Murphy B.T."/>
            <person name="Linington R.G."/>
            <person name="Eustaquio A.S."/>
        </authorList>
    </citation>
    <scope>NUCLEOTIDE SEQUENCE [LARGE SCALE GENOMIC DNA]</scope>
    <source>
        <strain evidence="6 7">RL17-350-BIC-E</strain>
    </source>
</reference>
<evidence type="ECO:0000259" key="5">
    <source>
        <dbReference type="PROSITE" id="PS50931"/>
    </source>
</evidence>
<keyword evidence="4" id="KW-0804">Transcription</keyword>
<dbReference type="PRINTS" id="PR00039">
    <property type="entry name" value="HTHLYSR"/>
</dbReference>
<evidence type="ECO:0000313" key="6">
    <source>
        <dbReference type="EMBL" id="MFM0719653.1"/>
    </source>
</evidence>
<dbReference type="Proteomes" id="UP001629392">
    <property type="component" value="Unassembled WGS sequence"/>
</dbReference>
<dbReference type="InterPro" id="IPR005119">
    <property type="entry name" value="LysR_subst-bd"/>
</dbReference>
<dbReference type="PROSITE" id="PS50931">
    <property type="entry name" value="HTH_LYSR"/>
    <property type="match status" value="1"/>
</dbReference>
<dbReference type="Gene3D" id="1.10.10.10">
    <property type="entry name" value="Winged helix-like DNA-binding domain superfamily/Winged helix DNA-binding domain"/>
    <property type="match status" value="1"/>
</dbReference>
<protein>
    <submittedName>
        <fullName evidence="6">LysR substrate-binding domain-containing protein</fullName>
    </submittedName>
</protein>
<dbReference type="InterPro" id="IPR050176">
    <property type="entry name" value="LTTR"/>
</dbReference>
<keyword evidence="3" id="KW-0238">DNA-binding</keyword>